<dbReference type="InterPro" id="IPR025714">
    <property type="entry name" value="Methyltranfer_dom"/>
</dbReference>
<organism evidence="3 4">
    <name type="scientific">Pyxicephalus adspersus</name>
    <name type="common">African bullfrog</name>
    <dbReference type="NCBI Taxonomy" id="30357"/>
    <lineage>
        <taxon>Eukaryota</taxon>
        <taxon>Metazoa</taxon>
        <taxon>Chordata</taxon>
        <taxon>Craniata</taxon>
        <taxon>Vertebrata</taxon>
        <taxon>Euteleostomi</taxon>
        <taxon>Amphibia</taxon>
        <taxon>Batrachia</taxon>
        <taxon>Anura</taxon>
        <taxon>Neobatrachia</taxon>
        <taxon>Ranoidea</taxon>
        <taxon>Pyxicephalidae</taxon>
        <taxon>Pyxicephalinae</taxon>
        <taxon>Pyxicephalus</taxon>
    </lineage>
</organism>
<dbReference type="PANTHER" id="PTHR12496">
    <property type="entry name" value="CGI-41 METHYLTRANSFERASE"/>
    <property type="match status" value="1"/>
</dbReference>
<dbReference type="EMBL" id="DYDO01000002">
    <property type="protein sequence ID" value="DBA31029.1"/>
    <property type="molecule type" value="Genomic_DNA"/>
</dbReference>
<comment type="caution">
    <text evidence="3">The sequence shown here is derived from an EMBL/GenBank/DDBJ whole genome shotgun (WGS) entry which is preliminary data.</text>
</comment>
<name>A0AAV3AWZ5_PYXAD</name>
<evidence type="ECO:0000256" key="1">
    <source>
        <dbReference type="SAM" id="MobiDB-lite"/>
    </source>
</evidence>
<dbReference type="Pfam" id="PF13679">
    <property type="entry name" value="Methyltransf_32"/>
    <property type="match status" value="1"/>
</dbReference>
<proteinExistence type="predicted"/>
<dbReference type="Proteomes" id="UP001181693">
    <property type="component" value="Unassembled WGS sequence"/>
</dbReference>
<evidence type="ECO:0000259" key="2">
    <source>
        <dbReference type="Pfam" id="PF13679"/>
    </source>
</evidence>
<accession>A0AAV3AWZ5</accession>
<dbReference type="Gene3D" id="3.40.50.150">
    <property type="entry name" value="Vaccinia Virus protein VP39"/>
    <property type="match status" value="1"/>
</dbReference>
<gene>
    <name evidence="3" type="ORF">GDO54_006944</name>
</gene>
<dbReference type="AlphaFoldDB" id="A0AAV3AWZ5"/>
<sequence>MFAHLSAPSTDQVKETVKNMLQFIQMTGRISGAHSVEFYTQDVWKTLIAVSPEAVLSAFSQQQEVKHGGQDSIDVSRIFSKATQQLVDLEAFVEAARHYSLLNMGLCTPIEEMIDVFAAQRTEETNKEIKTDQFMNDKKSHEVAIMSQLVKDITNIFHIKQVIDLGAGKGYLSSYLSMRYGLNVYGLDSSHTNTDGANKRNRKLKKYWQVYKTNARTTSKARKSEEREESLLPTNHCPDTNADQDISRPRGDDSISNTVEDKISSFTYASEQSDQKDSMHSVHPTQNMVDSSSFLDVLPTGAVELPPSSDVSKVLSHQEKERRKMENIKAKNLNESHVYSPLTSYVTAETELHDLITDLEESIMVGLHTCGDLAPNTLRIFVAKPEVKAVCSVGCCYHFLSEEFETLEDQTDRTWGFPMSKYLKEKSCHIGRNARMSACLALERVAVGQGLPTESLFYRAVLQVICKEVYGITQRSYSIVPQSKNILQTDQRVGKIFSKSSGFTDYVRKSLKKFGQDDSKLSDEEIMGYYEKYEPRRNELEAFNRLKVFLAPCIEALILLDRLCYLREQDNIAWSGLVKLFDPVKSPRCYAVVSLKEP</sequence>
<feature type="compositionally biased region" description="Basic and acidic residues" evidence="1">
    <location>
        <begin position="245"/>
        <end position="257"/>
    </location>
</feature>
<dbReference type="InterPro" id="IPR029063">
    <property type="entry name" value="SAM-dependent_MTases_sf"/>
</dbReference>
<dbReference type="SUPFAM" id="SSF53335">
    <property type="entry name" value="S-adenosyl-L-methionine-dependent methyltransferases"/>
    <property type="match status" value="1"/>
</dbReference>
<evidence type="ECO:0000313" key="3">
    <source>
        <dbReference type="EMBL" id="DBA31029.1"/>
    </source>
</evidence>
<feature type="domain" description="Methyltransferase" evidence="2">
    <location>
        <begin position="138"/>
        <end position="402"/>
    </location>
</feature>
<dbReference type="PANTHER" id="PTHR12496:SF9">
    <property type="entry name" value="METHYLTRANSFERASE-LIKE PROTEIN 25-RELATED"/>
    <property type="match status" value="1"/>
</dbReference>
<protein>
    <recommendedName>
        <fullName evidence="2">Methyltransferase domain-containing protein</fullName>
    </recommendedName>
</protein>
<dbReference type="InterPro" id="IPR052220">
    <property type="entry name" value="METTL25"/>
</dbReference>
<keyword evidence="4" id="KW-1185">Reference proteome</keyword>
<feature type="region of interest" description="Disordered" evidence="1">
    <location>
        <begin position="215"/>
        <end position="257"/>
    </location>
</feature>
<reference evidence="3" key="1">
    <citation type="thesis" date="2020" institute="ProQuest LLC" country="789 East Eisenhower Parkway, Ann Arbor, MI, USA">
        <title>Comparative Genomics and Chromosome Evolution.</title>
        <authorList>
            <person name="Mudd A.B."/>
        </authorList>
    </citation>
    <scope>NUCLEOTIDE SEQUENCE</scope>
    <source>
        <strain evidence="3">1538</strain>
        <tissue evidence="3">Blood</tissue>
    </source>
</reference>
<evidence type="ECO:0000313" key="4">
    <source>
        <dbReference type="Proteomes" id="UP001181693"/>
    </source>
</evidence>